<evidence type="ECO:0000256" key="9">
    <source>
        <dbReference type="SAM" id="MobiDB-lite"/>
    </source>
</evidence>
<comment type="similarity">
    <text evidence="2">Belongs to the polycystin family.</text>
</comment>
<feature type="domain" description="Polycystin cation channel PKD1/PKD2" evidence="11">
    <location>
        <begin position="448"/>
        <end position="668"/>
    </location>
</feature>
<dbReference type="PANTHER" id="PTHR10877:SF183">
    <property type="entry name" value="AT14535P-RELATED"/>
    <property type="match status" value="1"/>
</dbReference>
<keyword evidence="7" id="KW-0813">Transport</keyword>
<dbReference type="FunFam" id="1.10.287.70:FF:000086">
    <property type="entry name" value="Polycystic kidney disease 2"/>
    <property type="match status" value="1"/>
</dbReference>
<evidence type="ECO:0000256" key="5">
    <source>
        <dbReference type="ARBA" id="ARBA00023136"/>
    </source>
</evidence>
<sequence length="869" mass="102182">MQSSRVGSGTGGKKIFELGTVFGSWFLSVAVVSRYITNLNSVYNPPILKSSNAWSLDTKQNDRLTVTNNKSTKKVYINRTHQPDKNDEDTWTTVTDTTTQSNRYSQLQQNTALYRCQNKKLSTVTSTKRLILEKIRQTYKEITKVLLFYSIDEQIHSNTRSKYSQVKYALRTLCLYGLFLINILIVSIVMYTPEAYRLANSFKQHLIDAQFQMDFSTMSDRENEQPVFPESILKYKNNFAINYTQISTIGEIWRFLYKPLIDVYFGSYRWYNKLINLNRTMRYVLNHNLLIGMPRIRQVRVKKEECNVQQSFKDEIKDCYVGPLKYRSFREKRFVFKKRPWKYENSDLTQSATYRGKFATYNGGGYVVELGAYNRKIKRIIEELNYLQAEKWIDRATRAVFIDIITYNPSTNLFCYVSLAIELSATGGIFPQYRIETRQLMRYITLPQFYVLGCEVVCVVFTFVYLAVVIIKIAQLKLTSLIQLWNIMDIIILILSGCVILSNFRRLFVVNTVIADQTSVHDIAFDSMILSVIRIQNTFDTLMAFLTSLAFLRMFKYADILKNLIYIKATLKLCIGDLLGFLTMYIAILIAYAQFGNLVLGTKISSFSTLGQAFVTMFRIVLGDFDYEIISNASPIIGALYFFSYIFFIVFALLNQLLAIIIDTYEEVKRRRKEFEEQLLIALCPFFYQHVERFFTRIHMWSKLEQIFKKIMYKTQDYITVHDLIRKKLNHWLPKQVIDQLERDFELQKHIFLSEHDAKGFIEFARADRQLQKETIKKLFIQETSLKYLVREQEFRWRARSYCTIQEWKVLKYRTLKLEELLTLLEIKILFTYTKTDEILNPKSENISEETSTAMDSNSTMVRTNEQQS</sequence>
<evidence type="ECO:0000313" key="14">
    <source>
        <dbReference type="EMBL" id="CAF3597620.1"/>
    </source>
</evidence>
<evidence type="ECO:0000256" key="6">
    <source>
        <dbReference type="ARBA" id="ARBA00023180"/>
    </source>
</evidence>
<dbReference type="GO" id="GO:0005262">
    <property type="term" value="F:calcium channel activity"/>
    <property type="evidence" value="ECO:0007669"/>
    <property type="project" value="UniProtKB-KW"/>
</dbReference>
<feature type="domain" description="Polycystin" evidence="12">
    <location>
        <begin position="243"/>
        <end position="440"/>
    </location>
</feature>
<comment type="subcellular location">
    <subcellularLocation>
        <location evidence="1">Membrane</location>
        <topology evidence="1">Multi-pass membrane protein</topology>
    </subcellularLocation>
</comment>
<name>A0A813TNI2_9BILA</name>
<dbReference type="AlphaFoldDB" id="A0A813TNI2"/>
<dbReference type="InterPro" id="IPR013122">
    <property type="entry name" value="PKD1_2_channel"/>
</dbReference>
<dbReference type="GO" id="GO:0050982">
    <property type="term" value="P:detection of mechanical stimulus"/>
    <property type="evidence" value="ECO:0007669"/>
    <property type="project" value="TreeGrafter"/>
</dbReference>
<dbReference type="InterPro" id="IPR051223">
    <property type="entry name" value="Polycystin"/>
</dbReference>
<evidence type="ECO:0000259" key="12">
    <source>
        <dbReference type="Pfam" id="PF20519"/>
    </source>
</evidence>
<evidence type="ECO:0000256" key="4">
    <source>
        <dbReference type="ARBA" id="ARBA00022989"/>
    </source>
</evidence>
<feature type="transmembrane region" description="Helical" evidence="10">
    <location>
        <begin position="168"/>
        <end position="191"/>
    </location>
</feature>
<evidence type="ECO:0000256" key="1">
    <source>
        <dbReference type="ARBA" id="ARBA00004141"/>
    </source>
</evidence>
<feature type="transmembrane region" description="Helical" evidence="10">
    <location>
        <begin position="486"/>
        <end position="508"/>
    </location>
</feature>
<evidence type="ECO:0000313" key="13">
    <source>
        <dbReference type="EMBL" id="CAF0811922.1"/>
    </source>
</evidence>
<protein>
    <recommendedName>
        <fullName evidence="16">Polycystin cation channel PKD1/PKD2 domain-containing protein</fullName>
    </recommendedName>
</protein>
<evidence type="ECO:0000313" key="15">
    <source>
        <dbReference type="Proteomes" id="UP000663829"/>
    </source>
</evidence>
<keyword evidence="7" id="KW-0406">Ion transport</keyword>
<keyword evidence="3 10" id="KW-0812">Transmembrane</keyword>
<dbReference type="GO" id="GO:0005509">
    <property type="term" value="F:calcium ion binding"/>
    <property type="evidence" value="ECO:0007669"/>
    <property type="project" value="InterPro"/>
</dbReference>
<dbReference type="Pfam" id="PF20519">
    <property type="entry name" value="Polycystin_dom"/>
    <property type="match status" value="1"/>
</dbReference>
<evidence type="ECO:0000256" key="10">
    <source>
        <dbReference type="SAM" id="Phobius"/>
    </source>
</evidence>
<keyword evidence="6" id="KW-0325">Glycoprotein</keyword>
<dbReference type="InterPro" id="IPR046791">
    <property type="entry name" value="Polycystin_dom"/>
</dbReference>
<dbReference type="PANTHER" id="PTHR10877">
    <property type="entry name" value="POLYCYSTIN FAMILY MEMBER"/>
    <property type="match status" value="1"/>
</dbReference>
<evidence type="ECO:0000259" key="11">
    <source>
        <dbReference type="Pfam" id="PF08016"/>
    </source>
</evidence>
<keyword evidence="7" id="KW-0479">Metal-binding</keyword>
<feature type="transmembrane region" description="Helical" evidence="10">
    <location>
        <begin position="449"/>
        <end position="474"/>
    </location>
</feature>
<feature type="disulfide bond" evidence="8">
    <location>
        <begin position="306"/>
        <end position="319"/>
    </location>
</feature>
<accession>A0A813TNI2</accession>
<gene>
    <name evidence="13" type="ORF">GPM918_LOCUS4076</name>
    <name evidence="14" type="ORF">SRO942_LOCUS4076</name>
</gene>
<feature type="region of interest" description="Disordered" evidence="9">
    <location>
        <begin position="844"/>
        <end position="869"/>
    </location>
</feature>
<evidence type="ECO:0000256" key="2">
    <source>
        <dbReference type="ARBA" id="ARBA00007200"/>
    </source>
</evidence>
<keyword evidence="7" id="KW-0407">Ion channel</keyword>
<dbReference type="Gene3D" id="1.10.287.70">
    <property type="match status" value="1"/>
</dbReference>
<keyword evidence="15" id="KW-1185">Reference proteome</keyword>
<keyword evidence="4 10" id="KW-1133">Transmembrane helix</keyword>
<dbReference type="PRINTS" id="PR01433">
    <property type="entry name" value="POLYCYSTIN2"/>
</dbReference>
<comment type="caution">
    <text evidence="13">The sequence shown here is derived from an EMBL/GenBank/DDBJ whole genome shotgun (WGS) entry which is preliminary data.</text>
</comment>
<dbReference type="EMBL" id="CAJOBC010000531">
    <property type="protein sequence ID" value="CAF3597620.1"/>
    <property type="molecule type" value="Genomic_DNA"/>
</dbReference>
<keyword evidence="7" id="KW-0107">Calcium channel</keyword>
<feature type="transmembrane region" description="Helical" evidence="10">
    <location>
        <begin position="573"/>
        <end position="595"/>
    </location>
</feature>
<evidence type="ECO:0000256" key="7">
    <source>
        <dbReference type="PIRSR" id="PIRSR603915-1"/>
    </source>
</evidence>
<dbReference type="Proteomes" id="UP000681722">
    <property type="component" value="Unassembled WGS sequence"/>
</dbReference>
<dbReference type="InterPro" id="IPR003915">
    <property type="entry name" value="PKD_2"/>
</dbReference>
<feature type="transmembrane region" description="Helical" evidence="10">
    <location>
        <begin position="642"/>
        <end position="662"/>
    </location>
</feature>
<evidence type="ECO:0000256" key="8">
    <source>
        <dbReference type="PIRSR" id="PIRSR603915-2"/>
    </source>
</evidence>
<organism evidence="13 15">
    <name type="scientific">Didymodactylos carnosus</name>
    <dbReference type="NCBI Taxonomy" id="1234261"/>
    <lineage>
        <taxon>Eukaryota</taxon>
        <taxon>Metazoa</taxon>
        <taxon>Spiralia</taxon>
        <taxon>Gnathifera</taxon>
        <taxon>Rotifera</taxon>
        <taxon>Eurotatoria</taxon>
        <taxon>Bdelloidea</taxon>
        <taxon>Philodinida</taxon>
        <taxon>Philodinidae</taxon>
        <taxon>Didymodactylos</taxon>
    </lineage>
</organism>
<keyword evidence="5 10" id="KW-0472">Membrane</keyword>
<evidence type="ECO:0008006" key="16">
    <source>
        <dbReference type="Google" id="ProtNLM"/>
    </source>
</evidence>
<keyword evidence="7" id="KW-0106">Calcium</keyword>
<dbReference type="EMBL" id="CAJNOQ010000531">
    <property type="protein sequence ID" value="CAF0811922.1"/>
    <property type="molecule type" value="Genomic_DNA"/>
</dbReference>
<reference evidence="13" key="1">
    <citation type="submission" date="2021-02" db="EMBL/GenBank/DDBJ databases">
        <authorList>
            <person name="Nowell W R."/>
        </authorList>
    </citation>
    <scope>NUCLEOTIDE SEQUENCE</scope>
</reference>
<evidence type="ECO:0000256" key="3">
    <source>
        <dbReference type="ARBA" id="ARBA00022692"/>
    </source>
</evidence>
<feature type="binding site" evidence="7">
    <location>
        <position position="757"/>
    </location>
    <ligand>
        <name>Ca(2+)</name>
        <dbReference type="ChEBI" id="CHEBI:29108"/>
        <label>2</label>
    </ligand>
</feature>
<keyword evidence="7" id="KW-0109">Calcium transport</keyword>
<proteinExistence type="inferred from homology"/>
<dbReference type="OrthoDB" id="444119at2759"/>
<dbReference type="GO" id="GO:0016020">
    <property type="term" value="C:membrane"/>
    <property type="evidence" value="ECO:0007669"/>
    <property type="project" value="UniProtKB-SubCell"/>
</dbReference>
<dbReference type="Pfam" id="PF08016">
    <property type="entry name" value="PKD_channel"/>
    <property type="match status" value="1"/>
</dbReference>
<dbReference type="Proteomes" id="UP000663829">
    <property type="component" value="Unassembled WGS sequence"/>
</dbReference>
<feature type="transmembrane region" description="Helical" evidence="10">
    <location>
        <begin position="528"/>
        <end position="552"/>
    </location>
</feature>